<proteinExistence type="predicted"/>
<dbReference type="SUPFAM" id="SSF52540">
    <property type="entry name" value="P-loop containing nucleoside triphosphate hydrolases"/>
    <property type="match status" value="1"/>
</dbReference>
<keyword evidence="10" id="KW-1185">Reference proteome</keyword>
<keyword evidence="1" id="KW-0547">Nucleotide-binding</keyword>
<dbReference type="EMBL" id="CP104013">
    <property type="protein sequence ID" value="UYP48494.1"/>
    <property type="molecule type" value="Genomic_DNA"/>
</dbReference>
<keyword evidence="3" id="KW-0347">Helicase</keyword>
<dbReference type="Pfam" id="PF00271">
    <property type="entry name" value="Helicase_C"/>
    <property type="match status" value="1"/>
</dbReference>
<evidence type="ECO:0000256" key="4">
    <source>
        <dbReference type="ARBA" id="ARBA00022840"/>
    </source>
</evidence>
<dbReference type="InterPro" id="IPR027417">
    <property type="entry name" value="P-loop_NTPase"/>
</dbReference>
<dbReference type="PROSITE" id="PS00690">
    <property type="entry name" value="DEAH_ATP_HELICASE"/>
    <property type="match status" value="1"/>
</dbReference>
<dbReference type="Gene3D" id="1.10.3380.20">
    <property type="match status" value="1"/>
</dbReference>
<dbReference type="InterPro" id="IPR011545">
    <property type="entry name" value="DEAD/DEAH_box_helicase_dom"/>
</dbReference>
<gene>
    <name evidence="9" type="ORF">NEF87_004779</name>
</gene>
<reference evidence="9" key="1">
    <citation type="submission" date="2022-09" db="EMBL/GenBank/DDBJ databases">
        <title>Actin cytoskeleton and complex cell architecture in an #Asgard archaeon.</title>
        <authorList>
            <person name="Ponce Toledo R.I."/>
            <person name="Schleper C."/>
            <person name="Rodrigues Oliveira T."/>
            <person name="Wollweber F."/>
            <person name="Xu J."/>
            <person name="Rittmann S."/>
            <person name="Klingl A."/>
            <person name="Pilhofer M."/>
        </authorList>
    </citation>
    <scope>NUCLEOTIDE SEQUENCE</scope>
    <source>
        <strain evidence="9">B-35</strain>
    </source>
</reference>
<dbReference type="PANTHER" id="PTHR47961">
    <property type="entry name" value="DNA POLYMERASE THETA, PUTATIVE (AFU_ORTHOLOGUE AFUA_1G05260)-RELATED"/>
    <property type="match status" value="1"/>
</dbReference>
<protein>
    <recommendedName>
        <fullName evidence="11">DEAD/DEAH box helicase</fullName>
    </recommendedName>
</protein>
<evidence type="ECO:0000259" key="7">
    <source>
        <dbReference type="PROSITE" id="PS51192"/>
    </source>
</evidence>
<evidence type="ECO:0000259" key="8">
    <source>
        <dbReference type="PROSITE" id="PS51194"/>
    </source>
</evidence>
<organism evidence="9 10">
    <name type="scientific">Candidatus Lokiarchaeum ossiferum</name>
    <dbReference type="NCBI Taxonomy" id="2951803"/>
    <lineage>
        <taxon>Archaea</taxon>
        <taxon>Promethearchaeati</taxon>
        <taxon>Promethearchaeota</taxon>
        <taxon>Promethearchaeia</taxon>
        <taxon>Promethearchaeales</taxon>
        <taxon>Promethearchaeaceae</taxon>
        <taxon>Candidatus Lokiarchaeum</taxon>
    </lineage>
</organism>
<dbReference type="SUPFAM" id="SSF158702">
    <property type="entry name" value="Sec63 N-terminal domain-like"/>
    <property type="match status" value="1"/>
</dbReference>
<feature type="domain" description="Helicase C-terminal" evidence="8">
    <location>
        <begin position="230"/>
        <end position="443"/>
    </location>
</feature>
<keyword evidence="2" id="KW-0378">Hydrolase</keyword>
<dbReference type="InterPro" id="IPR002464">
    <property type="entry name" value="DNA/RNA_helicase_DEAH_CS"/>
</dbReference>
<dbReference type="PROSITE" id="PS51194">
    <property type="entry name" value="HELICASE_CTER"/>
    <property type="match status" value="1"/>
</dbReference>
<accession>A0ABY6I1B7</accession>
<dbReference type="PROSITE" id="PS50966">
    <property type="entry name" value="ZF_SWIM"/>
    <property type="match status" value="1"/>
</dbReference>
<dbReference type="PANTHER" id="PTHR47961:SF10">
    <property type="entry name" value="ATP-DEPENDENT DNA HELICASE HEL308"/>
    <property type="match status" value="1"/>
</dbReference>
<evidence type="ECO:0000256" key="5">
    <source>
        <dbReference type="PROSITE-ProRule" id="PRU00325"/>
    </source>
</evidence>
<evidence type="ECO:0000313" key="10">
    <source>
        <dbReference type="Proteomes" id="UP001208689"/>
    </source>
</evidence>
<dbReference type="SMART" id="SM00487">
    <property type="entry name" value="DEXDc"/>
    <property type="match status" value="1"/>
</dbReference>
<dbReference type="InterPro" id="IPR014001">
    <property type="entry name" value="Helicase_ATP-bd"/>
</dbReference>
<keyword evidence="4" id="KW-0067">ATP-binding</keyword>
<evidence type="ECO:0000256" key="3">
    <source>
        <dbReference type="ARBA" id="ARBA00022806"/>
    </source>
</evidence>
<keyword evidence="5" id="KW-0863">Zinc-finger</keyword>
<dbReference type="InterPro" id="IPR050474">
    <property type="entry name" value="Hel308_SKI2-like"/>
</dbReference>
<evidence type="ECO:0000313" key="9">
    <source>
        <dbReference type="EMBL" id="UYP48494.1"/>
    </source>
</evidence>
<keyword evidence="5" id="KW-0862">Zinc</keyword>
<evidence type="ECO:0000256" key="2">
    <source>
        <dbReference type="ARBA" id="ARBA00022801"/>
    </source>
</evidence>
<dbReference type="InterPro" id="IPR001650">
    <property type="entry name" value="Helicase_C-like"/>
</dbReference>
<evidence type="ECO:0000256" key="1">
    <source>
        <dbReference type="ARBA" id="ARBA00022741"/>
    </source>
</evidence>
<dbReference type="PROSITE" id="PS51192">
    <property type="entry name" value="HELICASE_ATP_BIND_1"/>
    <property type="match status" value="1"/>
</dbReference>
<sequence>MTEINEIVPYRSLIRLLEVQQIKSLHTIQTEAIQRGLFFNQNFLVCSPSGSGKTLIAELAIAKHLLNGSGVTIYLVPYKALATEKKYHFSQILTKEKIGNSFLVKTITSDTEAEDRIIEGADLIITTFEKFDTLVRQNHPILKKISLLVIDEVHEISSSRRGAHLEILLTRILDRLSFLQVICLSATIANYESFAKWLSSFGKRFQLLHAKKRPIKLDYEFRIYKNKLSEIKRIVKFALEEKGQVIVFVNRRKDCLNFTQLLKSVVVNYLSDIEKDQCIKGVKNLKANRSVATVLKEVIPFGIAYHNASLSVLDRRIVEKLYKEHNIKVLIATSTLAAGVNTPARFSIISDIVQHRKTWEVSNADYLEDGYRNCLTSSGVFHPLSSNQLHQMLGRAGRLGYDQAGKGIILLRNEEEKNFVRSEYFQEKVANDGTMIPKYAQLTSKLKDRPILQELVLLIIHENPGISKQDISKLLQKTFFASQLYSGELQKGYKKSSFLELSQFFSVDSLNYDYFLDQFGAPSCDITRFNYDFSKITPESIIASISSSLSKKKIIKNRYHCRIDIHVGMQCSCNPMKKYFNAGYDLINSPTLCTHLTTLMKYILGNPVHPAYKYLKLIIPLIVQHESIYDFLEEHGLIAITKSNDRFTATKLGQLAINLYIFPHKIIRIKNLLCQYSFSSVSFMLDKIIMSYCFDHSRDPLPILSIANKWIEETTVESIIANHPKFGLGDLFSLTNDLAREASIFESITNHLHIYSDIFDNCKNLVHDLKILSIRLKHGVKEELVDLFENLSNLSRNNARKLFQAGYHKASQITNENSLEVAQKSKIKLEKIKEITGEIQPLRFQTSLNTFLAS</sequence>
<dbReference type="Pfam" id="PF00270">
    <property type="entry name" value="DEAD"/>
    <property type="match status" value="1"/>
</dbReference>
<dbReference type="InterPro" id="IPR007527">
    <property type="entry name" value="Znf_SWIM"/>
</dbReference>
<dbReference type="Proteomes" id="UP001208689">
    <property type="component" value="Chromosome"/>
</dbReference>
<feature type="domain" description="Helicase ATP-binding" evidence="7">
    <location>
        <begin position="34"/>
        <end position="198"/>
    </location>
</feature>
<evidence type="ECO:0008006" key="11">
    <source>
        <dbReference type="Google" id="ProtNLM"/>
    </source>
</evidence>
<evidence type="ECO:0000259" key="6">
    <source>
        <dbReference type="PROSITE" id="PS50966"/>
    </source>
</evidence>
<feature type="domain" description="SWIM-type" evidence="6">
    <location>
        <begin position="559"/>
        <end position="604"/>
    </location>
</feature>
<keyword evidence="5" id="KW-0479">Metal-binding</keyword>
<dbReference type="SMART" id="SM00490">
    <property type="entry name" value="HELICc"/>
    <property type="match status" value="1"/>
</dbReference>
<name>A0ABY6I1B7_9ARCH</name>
<dbReference type="Gene3D" id="3.40.50.300">
    <property type="entry name" value="P-loop containing nucleotide triphosphate hydrolases"/>
    <property type="match status" value="2"/>
</dbReference>